<name>G3MAH9_9CAUD</name>
<protein>
    <submittedName>
        <fullName evidence="1">Gp438</fullName>
    </submittedName>
</protein>
<accession>G3MAH9</accession>
<keyword evidence="2" id="KW-1185">Reference proteome</keyword>
<proteinExistence type="predicted"/>
<evidence type="ECO:0000313" key="1">
    <source>
        <dbReference type="EMBL" id="AEO93696.1"/>
    </source>
</evidence>
<organism evidence="1 2">
    <name type="scientific">Bacillus phage G</name>
    <dbReference type="NCBI Taxonomy" id="2884420"/>
    <lineage>
        <taxon>Viruses</taxon>
        <taxon>Duplodnaviria</taxon>
        <taxon>Heunggongvirae</taxon>
        <taxon>Uroviricota</taxon>
        <taxon>Caudoviricetes</taxon>
        <taxon>Donellivirus</taxon>
        <taxon>Donellivirus gee</taxon>
    </lineage>
</organism>
<dbReference type="RefSeq" id="YP_009015741.1">
    <property type="nucleotide sequence ID" value="NC_023719.1"/>
</dbReference>
<sequence length="78" mass="9503">MSVEIIKSFLNMKSEFYLIEDRVYVKNYHEKFYEFLNVNVPFYQLRAGDIIEFNDIKYCEDVIQLTSIDVILQYIYKV</sequence>
<evidence type="ECO:0000313" key="2">
    <source>
        <dbReference type="Proteomes" id="UP000009273"/>
    </source>
</evidence>
<dbReference type="KEGG" id="vg:18563652"/>
<dbReference type="EMBL" id="JN638751">
    <property type="protein sequence ID" value="AEO93696.1"/>
    <property type="molecule type" value="Genomic_DNA"/>
</dbReference>
<gene>
    <name evidence="1" type="primary">438</name>
    <name evidence="1" type="ORF">G_438</name>
</gene>
<dbReference type="Proteomes" id="UP000009273">
    <property type="component" value="Segment"/>
</dbReference>
<reference evidence="1 2" key="1">
    <citation type="submission" date="2011-09" db="EMBL/GenBank/DDBJ databases">
        <authorList>
            <person name="Pope W.H."/>
            <person name="Pedulla M.L."/>
            <person name="Ford M.E."/>
            <person name="Peebles C.L."/>
            <person name="Hatfull G.H."/>
            <person name="Hendrix R.W."/>
        </authorList>
    </citation>
    <scope>NUCLEOTIDE SEQUENCE [LARGE SCALE GENOMIC DNA]</scope>
    <source>
        <strain evidence="1">G</strain>
    </source>
</reference>
<dbReference type="GeneID" id="18563652"/>